<accession>A0A0C9M1Q5</accession>
<dbReference type="PROSITE" id="PS50801">
    <property type="entry name" value="STAS"/>
    <property type="match status" value="1"/>
</dbReference>
<organism evidence="2 3">
    <name type="scientific">Sphingomonas paucimobilis NBRC 13935</name>
    <dbReference type="NCBI Taxonomy" id="1219050"/>
    <lineage>
        <taxon>Bacteria</taxon>
        <taxon>Pseudomonadati</taxon>
        <taxon>Pseudomonadota</taxon>
        <taxon>Alphaproteobacteria</taxon>
        <taxon>Sphingomonadales</taxon>
        <taxon>Sphingomonadaceae</taxon>
        <taxon>Sphingomonas</taxon>
    </lineage>
</organism>
<name>A0A0C9M1Q5_SPHPI</name>
<dbReference type="Proteomes" id="UP000032025">
    <property type="component" value="Unassembled WGS sequence"/>
</dbReference>
<evidence type="ECO:0000313" key="3">
    <source>
        <dbReference type="Proteomes" id="UP000032025"/>
    </source>
</evidence>
<evidence type="ECO:0000259" key="1">
    <source>
        <dbReference type="PROSITE" id="PS50801"/>
    </source>
</evidence>
<proteinExistence type="predicted"/>
<comment type="caution">
    <text evidence="2">The sequence shown here is derived from an EMBL/GenBank/DDBJ whole genome shotgun (WGS) entry which is preliminary data.</text>
</comment>
<dbReference type="Pfam" id="PF13466">
    <property type="entry name" value="STAS_2"/>
    <property type="match status" value="1"/>
</dbReference>
<dbReference type="AlphaFoldDB" id="A0A0C9M1Q5"/>
<dbReference type="GeneID" id="78527116"/>
<dbReference type="InterPro" id="IPR058548">
    <property type="entry name" value="MlaB-like_STAS"/>
</dbReference>
<feature type="domain" description="STAS" evidence="1">
    <location>
        <begin position="1"/>
        <end position="104"/>
    </location>
</feature>
<dbReference type="InterPro" id="IPR002645">
    <property type="entry name" value="STAS_dom"/>
</dbReference>
<dbReference type="InterPro" id="IPR036513">
    <property type="entry name" value="STAS_dom_sf"/>
</dbReference>
<reference evidence="2 3" key="1">
    <citation type="submission" date="2014-08" db="EMBL/GenBank/DDBJ databases">
        <title>Whole genome shotgun sequence of Sphingomonas paucimobilis NBRC 13935.</title>
        <authorList>
            <person name="Hosoyama A."/>
            <person name="Hashimoto M."/>
            <person name="Hosoyama Y."/>
            <person name="Noguchi M."/>
            <person name="Uohara A."/>
            <person name="Ohji S."/>
            <person name="Katano-Makiyama Y."/>
            <person name="Ichikawa N."/>
            <person name="Kimura A."/>
            <person name="Yamazoe A."/>
            <person name="Fujita N."/>
        </authorList>
    </citation>
    <scope>NUCLEOTIDE SEQUENCE [LARGE SCALE GENOMIC DNA]</scope>
    <source>
        <strain evidence="2 3">NBRC 13935</strain>
    </source>
</reference>
<keyword evidence="3" id="KW-1185">Reference proteome</keyword>
<dbReference type="EMBL" id="BBJS01000018">
    <property type="protein sequence ID" value="GAN13455.1"/>
    <property type="molecule type" value="Genomic_DNA"/>
</dbReference>
<gene>
    <name evidence="2" type="ORF">SP6_18_00200</name>
</gene>
<dbReference type="SUPFAM" id="SSF52091">
    <property type="entry name" value="SpoIIaa-like"/>
    <property type="match status" value="1"/>
</dbReference>
<protein>
    <submittedName>
        <fullName evidence="2">DNA, contig: SP618</fullName>
    </submittedName>
</protein>
<dbReference type="Gene3D" id="3.30.750.24">
    <property type="entry name" value="STAS domain"/>
    <property type="match status" value="1"/>
</dbReference>
<sequence length="104" mass="10863">MSITMVTAAENLCLPTIGLLAEQLGTAIAPGGTVRLDLSAVAAPDLSVVQLVQSARHTAAQCGCDFALAAPASDRLRGLLDRAGFLSCPTPEHTQFWFHGDSEQ</sequence>
<dbReference type="RefSeq" id="WP_007403826.1">
    <property type="nucleotide sequence ID" value="NZ_BBJS01000018.1"/>
</dbReference>
<evidence type="ECO:0000313" key="2">
    <source>
        <dbReference type="EMBL" id="GAN13455.1"/>
    </source>
</evidence>